<keyword evidence="6 10" id="KW-0249">Electron transport</keyword>
<dbReference type="InterPro" id="IPR007202">
    <property type="entry name" value="4Fe-4S_dom"/>
</dbReference>
<dbReference type="SUPFAM" id="SSF54862">
    <property type="entry name" value="4Fe-4S ferredoxins"/>
    <property type="match status" value="2"/>
</dbReference>
<proteinExistence type="inferred from homology"/>
<dbReference type="EC" id="7.-.-.-" evidence="10"/>
<dbReference type="PANTHER" id="PTHR43560:SF1">
    <property type="entry name" value="ION-TRANSLOCATING OXIDOREDUCTASE COMPLEX SUBUNIT B"/>
    <property type="match status" value="1"/>
</dbReference>
<accession>A0A4P7VGF5</accession>
<feature type="binding site" evidence="10">
    <location>
        <position position="152"/>
    </location>
    <ligand>
        <name>[4Fe-4S] cluster</name>
        <dbReference type="ChEBI" id="CHEBI:49883"/>
        <label>3</label>
    </ligand>
</feature>
<dbReference type="Gene3D" id="1.10.15.40">
    <property type="entry name" value="Electron transport complex subunit B, putative Fe-S cluster"/>
    <property type="match status" value="1"/>
</dbReference>
<keyword evidence="11" id="KW-1133">Transmembrane helix</keyword>
<keyword evidence="5 10" id="KW-1278">Translocase</keyword>
<dbReference type="Pfam" id="PF00037">
    <property type="entry name" value="Fer4"/>
    <property type="match status" value="1"/>
</dbReference>
<keyword evidence="15" id="KW-1185">Reference proteome</keyword>
<protein>
    <recommendedName>
        <fullName evidence="10">Ion-translocating oxidoreductase complex subunit B</fullName>
        <ecNumber evidence="10">7.-.-.-</ecNumber>
    </recommendedName>
    <alternativeName>
        <fullName evidence="10">Rnf electron transport complex subunit B</fullName>
    </alternativeName>
</protein>
<feature type="binding site" evidence="10">
    <location>
        <position position="148"/>
    </location>
    <ligand>
        <name>[4Fe-4S] cluster</name>
        <dbReference type="ChEBI" id="CHEBI:49883"/>
        <label>2</label>
    </ligand>
</feature>
<feature type="binding site" evidence="10">
    <location>
        <position position="138"/>
    </location>
    <ligand>
        <name>[4Fe-4S] cluster</name>
        <dbReference type="ChEBI" id="CHEBI:49883"/>
        <label>2</label>
    </ligand>
</feature>
<evidence type="ECO:0000256" key="6">
    <source>
        <dbReference type="ARBA" id="ARBA00022982"/>
    </source>
</evidence>
<dbReference type="Pfam" id="PF04060">
    <property type="entry name" value="FeS"/>
    <property type="match status" value="1"/>
</dbReference>
<feature type="domain" description="4Fe-4S ferredoxin-type" evidence="12">
    <location>
        <begin position="243"/>
        <end position="271"/>
    </location>
</feature>
<comment type="subcellular location">
    <subcellularLocation>
        <location evidence="10">Cell membrane</location>
    </subcellularLocation>
</comment>
<dbReference type="GO" id="GO:0009055">
    <property type="term" value="F:electron transfer activity"/>
    <property type="evidence" value="ECO:0007669"/>
    <property type="project" value="InterPro"/>
</dbReference>
<keyword evidence="9 10" id="KW-0472">Membrane</keyword>
<keyword evidence="8 10" id="KW-0411">Iron-sulfur</keyword>
<dbReference type="CDD" id="cd10549">
    <property type="entry name" value="MtMvhB_like"/>
    <property type="match status" value="1"/>
</dbReference>
<dbReference type="PROSITE" id="PS00198">
    <property type="entry name" value="4FE4S_FER_1"/>
    <property type="match status" value="2"/>
</dbReference>
<feature type="region of interest" description="Hydrophobic" evidence="10">
    <location>
        <begin position="1"/>
        <end position="26"/>
    </location>
</feature>
<reference evidence="14 15" key="1">
    <citation type="submission" date="2019-02" db="EMBL/GenBank/DDBJ databases">
        <title>Isolation and identification of novel species under the genus Muribaculum.</title>
        <authorList>
            <person name="Miyake S."/>
            <person name="Ding Y."/>
            <person name="Low A."/>
            <person name="Soh M."/>
            <person name="Seedorf H."/>
        </authorList>
    </citation>
    <scope>NUCLEOTIDE SEQUENCE [LARGE SCALE GENOMIC DNA]</scope>
    <source>
        <strain evidence="14 15">TLL-A4</strain>
    </source>
</reference>
<comment type="similarity">
    <text evidence="10">Belongs to the 4Fe4S bacterial-type ferredoxin family. RnfB subfamily.</text>
</comment>
<dbReference type="OrthoDB" id="9789936at2"/>
<dbReference type="InterPro" id="IPR010207">
    <property type="entry name" value="Elect_transpt_cplx_RnfB/RsxB"/>
</dbReference>
<keyword evidence="11" id="KW-0812">Transmembrane</keyword>
<feature type="binding site" evidence="10">
    <location>
        <position position="179"/>
    </location>
    <ligand>
        <name>[4Fe-4S] cluster</name>
        <dbReference type="ChEBI" id="CHEBI:49883"/>
        <label>3</label>
    </ligand>
</feature>
<comment type="cofactor">
    <cofactor evidence="10">
        <name>[4Fe-4S] cluster</name>
        <dbReference type="ChEBI" id="CHEBI:49883"/>
    </cofactor>
    <text evidence="10">Binds 3 [4Fe-4S] clusters.</text>
</comment>
<dbReference type="PANTHER" id="PTHR43560">
    <property type="entry name" value="ION-TRANSLOCATING OXIDOREDUCTASE COMPLEX SUBUNIT B"/>
    <property type="match status" value="1"/>
</dbReference>
<feature type="binding site" evidence="10">
    <location>
        <position position="57"/>
    </location>
    <ligand>
        <name>[4Fe-4S] cluster</name>
        <dbReference type="ChEBI" id="CHEBI:49883"/>
        <label>1</label>
    </ligand>
</feature>
<comment type="function">
    <text evidence="10">Part of a membrane-bound complex that couples electron transfer with translocation of ions across the membrane.</text>
</comment>
<keyword evidence="3 10" id="KW-0479">Metal-binding</keyword>
<dbReference type="InterPro" id="IPR017896">
    <property type="entry name" value="4Fe4S_Fe-S-bd"/>
</dbReference>
<dbReference type="Pfam" id="PF12838">
    <property type="entry name" value="Fer4_7"/>
    <property type="match status" value="1"/>
</dbReference>
<feature type="binding site" evidence="10">
    <location>
        <position position="52"/>
    </location>
    <ligand>
        <name>[4Fe-4S] cluster</name>
        <dbReference type="ChEBI" id="CHEBI:49883"/>
        <label>1</label>
    </ligand>
</feature>
<evidence type="ECO:0000256" key="2">
    <source>
        <dbReference type="ARBA" id="ARBA00022485"/>
    </source>
</evidence>
<evidence type="ECO:0000256" key="1">
    <source>
        <dbReference type="ARBA" id="ARBA00022448"/>
    </source>
</evidence>
<keyword evidence="1 10" id="KW-0813">Transport</keyword>
<dbReference type="Gene3D" id="3.30.70.20">
    <property type="match status" value="2"/>
</dbReference>
<dbReference type="EMBL" id="CP039393">
    <property type="protein sequence ID" value="QCD34924.1"/>
    <property type="molecule type" value="Genomic_DNA"/>
</dbReference>
<dbReference type="PROSITE" id="PS51656">
    <property type="entry name" value="4FE4S"/>
    <property type="match status" value="1"/>
</dbReference>
<dbReference type="InterPro" id="IPR050395">
    <property type="entry name" value="4Fe4S_Ferredoxin_RnfB"/>
</dbReference>
<evidence type="ECO:0000256" key="8">
    <source>
        <dbReference type="ARBA" id="ARBA00023014"/>
    </source>
</evidence>
<keyword evidence="7 10" id="KW-0408">Iron</keyword>
<feature type="binding site" evidence="10">
    <location>
        <position position="142"/>
    </location>
    <ligand>
        <name>[4Fe-4S] cluster</name>
        <dbReference type="ChEBI" id="CHEBI:49883"/>
        <label>2</label>
    </ligand>
</feature>
<evidence type="ECO:0000256" key="7">
    <source>
        <dbReference type="ARBA" id="ARBA00023004"/>
    </source>
</evidence>
<evidence type="ECO:0000256" key="5">
    <source>
        <dbReference type="ARBA" id="ARBA00022967"/>
    </source>
</evidence>
<keyword evidence="2 10" id="KW-0004">4Fe-4S</keyword>
<name>A0A4P7VGF5_9BACT</name>
<organism evidence="14 15">
    <name type="scientific">Muribaculum gordoncarteri</name>
    <dbReference type="NCBI Taxonomy" id="2530390"/>
    <lineage>
        <taxon>Bacteria</taxon>
        <taxon>Pseudomonadati</taxon>
        <taxon>Bacteroidota</taxon>
        <taxon>Bacteroidia</taxon>
        <taxon>Bacteroidales</taxon>
        <taxon>Muribaculaceae</taxon>
        <taxon>Muribaculum</taxon>
    </lineage>
</organism>
<dbReference type="GO" id="GO:0005886">
    <property type="term" value="C:plasma membrane"/>
    <property type="evidence" value="ECO:0007669"/>
    <property type="project" value="UniProtKB-SubCell"/>
</dbReference>
<evidence type="ECO:0000256" key="4">
    <source>
        <dbReference type="ARBA" id="ARBA00022737"/>
    </source>
</evidence>
<dbReference type="AlphaFoldDB" id="A0A4P7VGF5"/>
<evidence type="ECO:0000259" key="12">
    <source>
        <dbReference type="PROSITE" id="PS51379"/>
    </source>
</evidence>
<evidence type="ECO:0000256" key="10">
    <source>
        <dbReference type="HAMAP-Rule" id="MF_00463"/>
    </source>
</evidence>
<feature type="domain" description="4Fe-4S ferredoxin-type" evidence="12">
    <location>
        <begin position="164"/>
        <end position="193"/>
    </location>
</feature>
<feature type="binding site" evidence="10">
    <location>
        <position position="75"/>
    </location>
    <ligand>
        <name>[4Fe-4S] cluster</name>
        <dbReference type="ChEBI" id="CHEBI:49883"/>
        <label>1</label>
    </ligand>
</feature>
<evidence type="ECO:0000256" key="9">
    <source>
        <dbReference type="ARBA" id="ARBA00023136"/>
    </source>
</evidence>
<dbReference type="GO" id="GO:0022900">
    <property type="term" value="P:electron transport chain"/>
    <property type="evidence" value="ECO:0007669"/>
    <property type="project" value="UniProtKB-UniRule"/>
</dbReference>
<dbReference type="InterPro" id="IPR017900">
    <property type="entry name" value="4Fe4S_Fe_S_CS"/>
</dbReference>
<gene>
    <name evidence="10" type="primary">rnfB</name>
    <name evidence="14" type="ORF">E7746_03025</name>
</gene>
<evidence type="ECO:0000313" key="15">
    <source>
        <dbReference type="Proteomes" id="UP000297031"/>
    </source>
</evidence>
<dbReference type="HAMAP" id="MF_00463">
    <property type="entry name" value="RsxB_RnfB"/>
    <property type="match status" value="1"/>
</dbReference>
<dbReference type="PROSITE" id="PS51379">
    <property type="entry name" value="4FE4S_FER_2"/>
    <property type="match status" value="3"/>
</dbReference>
<evidence type="ECO:0000256" key="11">
    <source>
        <dbReference type="SAM" id="Phobius"/>
    </source>
</evidence>
<keyword evidence="4 10" id="KW-0677">Repeat</keyword>
<dbReference type="GO" id="GO:0051539">
    <property type="term" value="F:4 iron, 4 sulfur cluster binding"/>
    <property type="evidence" value="ECO:0007669"/>
    <property type="project" value="UniProtKB-UniRule"/>
</dbReference>
<evidence type="ECO:0000259" key="13">
    <source>
        <dbReference type="PROSITE" id="PS51656"/>
    </source>
</evidence>
<feature type="domain" description="4Fe-4S" evidence="13">
    <location>
        <begin position="32"/>
        <end position="92"/>
    </location>
</feature>
<evidence type="ECO:0000256" key="3">
    <source>
        <dbReference type="ARBA" id="ARBA00022723"/>
    </source>
</evidence>
<evidence type="ECO:0000313" key="14">
    <source>
        <dbReference type="EMBL" id="QCD34924.1"/>
    </source>
</evidence>
<comment type="caution">
    <text evidence="10">Lacks conserved residue(s) required for the propagation of feature annotation.</text>
</comment>
<feature type="domain" description="4Fe-4S ferredoxin-type" evidence="12">
    <location>
        <begin position="212"/>
        <end position="241"/>
    </location>
</feature>
<comment type="subunit">
    <text evidence="10">The complex is composed of six subunits: RnfA, RnfB, RnfC, RnfD, RnfE and RnfG.</text>
</comment>
<feature type="transmembrane region" description="Helical" evidence="11">
    <location>
        <begin position="6"/>
        <end position="26"/>
    </location>
</feature>
<dbReference type="GO" id="GO:0046872">
    <property type="term" value="F:metal ion binding"/>
    <property type="evidence" value="ECO:0007669"/>
    <property type="project" value="UniProtKB-KW"/>
</dbReference>
<feature type="binding site" evidence="10">
    <location>
        <position position="176"/>
    </location>
    <ligand>
        <name>[4Fe-4S] cluster</name>
        <dbReference type="ChEBI" id="CHEBI:49883"/>
        <label>3</label>
    </ligand>
</feature>
<feature type="binding site" evidence="10">
    <location>
        <position position="173"/>
    </location>
    <ligand>
        <name>[4Fe-4S] cluster</name>
        <dbReference type="ChEBI" id="CHEBI:49883"/>
        <label>3</label>
    </ligand>
</feature>
<dbReference type="RefSeq" id="WP_136409793.1">
    <property type="nucleotide sequence ID" value="NZ_CP039393.1"/>
</dbReference>
<keyword evidence="10" id="KW-1003">Cell membrane</keyword>
<feature type="binding site" evidence="10">
    <location>
        <position position="49"/>
    </location>
    <ligand>
        <name>[4Fe-4S] cluster</name>
        <dbReference type="ChEBI" id="CHEBI:49883"/>
        <label>1</label>
    </ligand>
</feature>
<sequence length="287" mass="29747">MSAIVVAVIVLGGLGVVGALVLYLVSKRFYVKEDPRIELIEQLLPGANCGSCGRSGCHDFACACASASTLDNLVCPGAGDDAMAKIAEIVNLAPVKSNPMVAVLKCNGSCANRPVTSVYDGAESCAILNSLCIGATGCAYGCLGEGDCVDVCRWNAIKMNPVTGLPVIDASLCTGCGACSRACPRGIIELRGKGPRGLRVWVACSSTDRGALAMKACKAACIGCGKCLRECPHGAITLKDNLAYIDWKACKLCRKCELVCPTGAICDAGFPMSARDMKVLADSHRKS</sequence>
<dbReference type="Proteomes" id="UP000297031">
    <property type="component" value="Chromosome"/>
</dbReference>
<feature type="binding site" evidence="10">
    <location>
        <position position="183"/>
    </location>
    <ligand>
        <name>[4Fe-4S] cluster</name>
        <dbReference type="ChEBI" id="CHEBI:49883"/>
        <label>2</label>
    </ligand>
</feature>
<dbReference type="KEGG" id="mgod:E7746_03025"/>